<evidence type="ECO:0000313" key="3">
    <source>
        <dbReference type="Proteomes" id="UP000327157"/>
    </source>
</evidence>
<accession>A0A5N5HZU5</accession>
<feature type="region of interest" description="Disordered" evidence="1">
    <location>
        <begin position="159"/>
        <end position="206"/>
    </location>
</feature>
<gene>
    <name evidence="2" type="ORF">D8674_028634</name>
</gene>
<name>A0A5N5HZU5_9ROSA</name>
<dbReference type="PANTHER" id="PTHR36051:SF2">
    <property type="entry name" value="DYNAMIN"/>
    <property type="match status" value="1"/>
</dbReference>
<comment type="caution">
    <text evidence="2">The sequence shown here is derived from an EMBL/GenBank/DDBJ whole genome shotgun (WGS) entry which is preliminary data.</text>
</comment>
<dbReference type="EMBL" id="SMOL01000120">
    <property type="protein sequence ID" value="KAB2632387.1"/>
    <property type="molecule type" value="Genomic_DNA"/>
</dbReference>
<proteinExistence type="predicted"/>
<reference evidence="3" key="2">
    <citation type="submission" date="2019-10" db="EMBL/GenBank/DDBJ databases">
        <title>A de novo genome assembly of a pear dwarfing rootstock.</title>
        <authorList>
            <person name="Wang F."/>
            <person name="Wang J."/>
            <person name="Li S."/>
            <person name="Zhang Y."/>
            <person name="Fang M."/>
            <person name="Ma L."/>
            <person name="Zhao Y."/>
            <person name="Jiang S."/>
        </authorList>
    </citation>
    <scope>NUCLEOTIDE SEQUENCE [LARGE SCALE GENOMIC DNA]</scope>
</reference>
<dbReference type="Proteomes" id="UP000327157">
    <property type="component" value="Chromosome 6"/>
</dbReference>
<sequence>MEGGSNSSKSGVVVVTNERRPSGGIRIQNPFTLKVGQVFTGFGIGCGVGIGVGRPINLGAIPVLNQVMGATRGATDALSGASRHVNNALRKVGAKNIEAGIGCGVGIGHGFGVGLALKPGVLQQIQFHFVQGMTKIMTKFGISPNLAIGQGALPSSLQSAMGNVNDPSQNSMGSSMPLSTKPPDHTSLSLPGYGNNGTGSPVDTPLGSRTEKVLSSFLQSPLLKGEDSEPNEGAGRLRSENKILQMILKHQQVIEELMEENDKLRHILVEDLKVSPSKLQASYSSKNRSPCTDDCISCKLAAAFVFFGSWHTLCVMVMLCTARITSLPGPPLASRLTWIPIPWPKKKAKTVAASTPRASLLAETASTAATFEGVGEMPPPLTSISVTTSIFKFIDVTT</sequence>
<dbReference type="PANTHER" id="PTHR36051">
    <property type="entry name" value="DYNAMIN"/>
    <property type="match status" value="1"/>
</dbReference>
<keyword evidence="3" id="KW-1185">Reference proteome</keyword>
<evidence type="ECO:0000256" key="1">
    <source>
        <dbReference type="SAM" id="MobiDB-lite"/>
    </source>
</evidence>
<dbReference type="OrthoDB" id="1934430at2759"/>
<reference evidence="2 3" key="3">
    <citation type="submission" date="2019-11" db="EMBL/GenBank/DDBJ databases">
        <title>A de novo genome assembly of a pear dwarfing rootstock.</title>
        <authorList>
            <person name="Wang F."/>
            <person name="Wang J."/>
            <person name="Li S."/>
            <person name="Zhang Y."/>
            <person name="Fang M."/>
            <person name="Ma L."/>
            <person name="Zhao Y."/>
            <person name="Jiang S."/>
        </authorList>
    </citation>
    <scope>NUCLEOTIDE SEQUENCE [LARGE SCALE GENOMIC DNA]</scope>
    <source>
        <strain evidence="2">S2</strain>
        <tissue evidence="2">Leaf</tissue>
    </source>
</reference>
<organism evidence="2 3">
    <name type="scientific">Pyrus ussuriensis x Pyrus communis</name>
    <dbReference type="NCBI Taxonomy" id="2448454"/>
    <lineage>
        <taxon>Eukaryota</taxon>
        <taxon>Viridiplantae</taxon>
        <taxon>Streptophyta</taxon>
        <taxon>Embryophyta</taxon>
        <taxon>Tracheophyta</taxon>
        <taxon>Spermatophyta</taxon>
        <taxon>Magnoliopsida</taxon>
        <taxon>eudicotyledons</taxon>
        <taxon>Gunneridae</taxon>
        <taxon>Pentapetalae</taxon>
        <taxon>rosids</taxon>
        <taxon>fabids</taxon>
        <taxon>Rosales</taxon>
        <taxon>Rosaceae</taxon>
        <taxon>Amygdaloideae</taxon>
        <taxon>Maleae</taxon>
        <taxon>Pyrus</taxon>
    </lineage>
</organism>
<dbReference type="AlphaFoldDB" id="A0A5N5HZU5"/>
<reference evidence="2 3" key="1">
    <citation type="submission" date="2019-09" db="EMBL/GenBank/DDBJ databases">
        <authorList>
            <person name="Ou C."/>
        </authorList>
    </citation>
    <scope>NUCLEOTIDE SEQUENCE [LARGE SCALE GENOMIC DNA]</scope>
    <source>
        <strain evidence="2">S2</strain>
        <tissue evidence="2">Leaf</tissue>
    </source>
</reference>
<protein>
    <submittedName>
        <fullName evidence="2">Uncharacterized protein</fullName>
    </submittedName>
</protein>
<evidence type="ECO:0000313" key="2">
    <source>
        <dbReference type="EMBL" id="KAB2632387.1"/>
    </source>
</evidence>
<feature type="compositionally biased region" description="Polar residues" evidence="1">
    <location>
        <begin position="159"/>
        <end position="178"/>
    </location>
</feature>